<organism evidence="4 5">
    <name type="scientific">Shewanella yunxiaonensis</name>
    <dbReference type="NCBI Taxonomy" id="2829809"/>
    <lineage>
        <taxon>Bacteria</taxon>
        <taxon>Pseudomonadati</taxon>
        <taxon>Pseudomonadota</taxon>
        <taxon>Gammaproteobacteria</taxon>
        <taxon>Alteromonadales</taxon>
        <taxon>Shewanellaceae</taxon>
        <taxon>Shewanella</taxon>
    </lineage>
</organism>
<keyword evidence="2" id="KW-0560">Oxidoreductase</keyword>
<proteinExistence type="inferred from homology"/>
<dbReference type="NCBIfam" id="NF005559">
    <property type="entry name" value="PRK07231.1"/>
    <property type="match status" value="1"/>
</dbReference>
<dbReference type="CDD" id="cd05233">
    <property type="entry name" value="SDR_c"/>
    <property type="match status" value="1"/>
</dbReference>
<dbReference type="InterPro" id="IPR002347">
    <property type="entry name" value="SDR_fam"/>
</dbReference>
<evidence type="ECO:0000313" key="5">
    <source>
        <dbReference type="Proteomes" id="UP000679575"/>
    </source>
</evidence>
<gene>
    <name evidence="4" type="ORF">KDN34_05485</name>
</gene>
<dbReference type="PANTHER" id="PTHR43477">
    <property type="entry name" value="DIHYDROANTICAPSIN 7-DEHYDROGENASE"/>
    <property type="match status" value="1"/>
</dbReference>
<evidence type="ECO:0000256" key="1">
    <source>
        <dbReference type="ARBA" id="ARBA00006484"/>
    </source>
</evidence>
<evidence type="ECO:0000259" key="3">
    <source>
        <dbReference type="SMART" id="SM00822"/>
    </source>
</evidence>
<dbReference type="EMBL" id="CP073587">
    <property type="protein sequence ID" value="QUN06900.1"/>
    <property type="molecule type" value="Genomic_DNA"/>
</dbReference>
<accession>A0ABX7YVT2</accession>
<dbReference type="InterPro" id="IPR051122">
    <property type="entry name" value="SDR_DHRS6-like"/>
</dbReference>
<dbReference type="Proteomes" id="UP000679575">
    <property type="component" value="Chromosome"/>
</dbReference>
<dbReference type="InterPro" id="IPR057326">
    <property type="entry name" value="KR_dom"/>
</dbReference>
<dbReference type="InterPro" id="IPR020904">
    <property type="entry name" value="Sc_DH/Rdtase_CS"/>
</dbReference>
<dbReference type="InterPro" id="IPR036291">
    <property type="entry name" value="NAD(P)-bd_dom_sf"/>
</dbReference>
<name>A0ABX7YVT2_9GAMM</name>
<dbReference type="PRINTS" id="PR00081">
    <property type="entry name" value="GDHRDH"/>
</dbReference>
<dbReference type="Gene3D" id="3.40.50.720">
    <property type="entry name" value="NAD(P)-binding Rossmann-like Domain"/>
    <property type="match status" value="1"/>
</dbReference>
<dbReference type="PROSITE" id="PS00061">
    <property type="entry name" value="ADH_SHORT"/>
    <property type="match status" value="1"/>
</dbReference>
<dbReference type="PANTHER" id="PTHR43477:SF1">
    <property type="entry name" value="DIHYDROANTICAPSIN 7-DEHYDROGENASE"/>
    <property type="match status" value="1"/>
</dbReference>
<comment type="similarity">
    <text evidence="1">Belongs to the short-chain dehydrogenases/reductases (SDR) family.</text>
</comment>
<dbReference type="RefSeq" id="WP_212595907.1">
    <property type="nucleotide sequence ID" value="NZ_CP073587.1"/>
</dbReference>
<dbReference type="SMART" id="SM00822">
    <property type="entry name" value="PKS_KR"/>
    <property type="match status" value="1"/>
</dbReference>
<dbReference type="SUPFAM" id="SSF51735">
    <property type="entry name" value="NAD(P)-binding Rossmann-fold domains"/>
    <property type="match status" value="1"/>
</dbReference>
<reference evidence="4 5" key="1">
    <citation type="submission" date="2021-04" db="EMBL/GenBank/DDBJ databases">
        <title>Novel species identification of genus Shewanella.</title>
        <authorList>
            <person name="Liu G."/>
        </authorList>
    </citation>
    <scope>NUCLEOTIDE SEQUENCE [LARGE SCALE GENOMIC DNA]</scope>
    <source>
        <strain evidence="4 5">FJAT-54481</strain>
    </source>
</reference>
<dbReference type="Pfam" id="PF13561">
    <property type="entry name" value="adh_short_C2"/>
    <property type="match status" value="1"/>
</dbReference>
<dbReference type="PRINTS" id="PR00080">
    <property type="entry name" value="SDRFAMILY"/>
</dbReference>
<keyword evidence="5" id="KW-1185">Reference proteome</keyword>
<evidence type="ECO:0000256" key="2">
    <source>
        <dbReference type="ARBA" id="ARBA00023002"/>
    </source>
</evidence>
<protein>
    <submittedName>
        <fullName evidence="4">SDR family oxidoreductase</fullName>
    </submittedName>
</protein>
<evidence type="ECO:0000313" key="4">
    <source>
        <dbReference type="EMBL" id="QUN06900.1"/>
    </source>
</evidence>
<sequence>MANDLLKNKNVIVTGASSGIGRVVAQVFSRQGARIIAVGRDLERLDQTVSSLVGTDNLSIVCDVSKPTEIENLFQKACDFIGQIDSVVHCAGIQKTLPLQALKESDFDEIFDTNVKSAQFIAKSFRKNSRYNKDGSSLIFLSSVASICGEPAISAYSASKSALLGLSRSIASELARNNIRVNCISPGVVITEMAEKLFSQLTSEQYQLIKNKHMLGFGKPEDVANAALYLASDLAIWVTGSTLYVDGGYSAQ</sequence>
<feature type="domain" description="Ketoreductase" evidence="3">
    <location>
        <begin position="9"/>
        <end position="187"/>
    </location>
</feature>